<dbReference type="PANTHER" id="PTHR43620:SF7">
    <property type="entry name" value="GLYCEROPHOSPHODIESTER PHOSPHODIESTERASE GDPD5-RELATED"/>
    <property type="match status" value="1"/>
</dbReference>
<dbReference type="CDD" id="cd08603">
    <property type="entry name" value="GDPD_SHV3_repeat_1"/>
    <property type="match status" value="1"/>
</dbReference>
<dbReference type="Gene3D" id="3.20.20.190">
    <property type="entry name" value="Phosphatidylinositol (PI) phosphodiesterase"/>
    <property type="match status" value="2"/>
</dbReference>
<proteinExistence type="inferred from homology"/>
<dbReference type="InterPro" id="IPR017946">
    <property type="entry name" value="PLC-like_Pdiesterase_TIM-brl"/>
</dbReference>
<dbReference type="PANTHER" id="PTHR43620">
    <property type="entry name" value="GLYCEROPHOSPHORYL DIESTER PHOSPHODIESTERASE"/>
    <property type="match status" value="1"/>
</dbReference>
<evidence type="ECO:0000256" key="2">
    <source>
        <dbReference type="ARBA" id="ARBA00012247"/>
    </source>
</evidence>
<dbReference type="OrthoDB" id="1058301at2759"/>
<dbReference type="GO" id="GO:0008889">
    <property type="term" value="F:glycerophosphodiester phosphodiesterase activity"/>
    <property type="evidence" value="ECO:0007669"/>
    <property type="project" value="UniProtKB-EC"/>
</dbReference>
<comment type="catalytic activity">
    <reaction evidence="7">
        <text>a sn-glycero-3-phosphodiester + H2O = an alcohol + sn-glycerol 3-phosphate + H(+)</text>
        <dbReference type="Rhea" id="RHEA:12969"/>
        <dbReference type="ChEBI" id="CHEBI:15377"/>
        <dbReference type="ChEBI" id="CHEBI:15378"/>
        <dbReference type="ChEBI" id="CHEBI:30879"/>
        <dbReference type="ChEBI" id="CHEBI:57597"/>
        <dbReference type="ChEBI" id="CHEBI:83408"/>
        <dbReference type="EC" id="3.1.4.46"/>
    </reaction>
</comment>
<dbReference type="FunFam" id="3.20.20.190:FF:000011">
    <property type="entry name" value="Glycerophosphodiester phosphodiesterase GDPDL3"/>
    <property type="match status" value="1"/>
</dbReference>
<evidence type="ECO:0000256" key="7">
    <source>
        <dbReference type="ARBA" id="ARBA00047512"/>
    </source>
</evidence>
<dbReference type="GO" id="GO:0006071">
    <property type="term" value="P:glycerol metabolic process"/>
    <property type="evidence" value="ECO:0007669"/>
    <property type="project" value="UniProtKB-KW"/>
</dbReference>
<dbReference type="EMBL" id="CACTIH010000155">
    <property type="protein sequence ID" value="CAA2955586.1"/>
    <property type="molecule type" value="Genomic_DNA"/>
</dbReference>
<evidence type="ECO:0000259" key="10">
    <source>
        <dbReference type="PROSITE" id="PS51704"/>
    </source>
</evidence>
<organism evidence="11 12">
    <name type="scientific">Olea europaea subsp. europaea</name>
    <dbReference type="NCBI Taxonomy" id="158383"/>
    <lineage>
        <taxon>Eukaryota</taxon>
        <taxon>Viridiplantae</taxon>
        <taxon>Streptophyta</taxon>
        <taxon>Embryophyta</taxon>
        <taxon>Tracheophyta</taxon>
        <taxon>Spermatophyta</taxon>
        <taxon>Magnoliopsida</taxon>
        <taxon>eudicotyledons</taxon>
        <taxon>Gunneridae</taxon>
        <taxon>Pentapetalae</taxon>
        <taxon>asterids</taxon>
        <taxon>lamiids</taxon>
        <taxon>Lamiales</taxon>
        <taxon>Oleaceae</taxon>
        <taxon>Oleeae</taxon>
        <taxon>Olea</taxon>
    </lineage>
</organism>
<feature type="compositionally biased region" description="Polar residues" evidence="8">
    <location>
        <begin position="722"/>
        <end position="731"/>
    </location>
</feature>
<keyword evidence="5" id="KW-0378">Hydrolase</keyword>
<dbReference type="Gramene" id="OE9A085544T1">
    <property type="protein sequence ID" value="OE9A085544C1"/>
    <property type="gene ID" value="OE9A085544"/>
</dbReference>
<dbReference type="Gramene" id="OE9A085544T3">
    <property type="protein sequence ID" value="OE9A085544C3"/>
    <property type="gene ID" value="OE9A085544"/>
</dbReference>
<evidence type="ECO:0000256" key="1">
    <source>
        <dbReference type="ARBA" id="ARBA00007277"/>
    </source>
</evidence>
<evidence type="ECO:0000256" key="9">
    <source>
        <dbReference type="SAM" id="SignalP"/>
    </source>
</evidence>
<evidence type="ECO:0000256" key="3">
    <source>
        <dbReference type="ARBA" id="ARBA00022729"/>
    </source>
</evidence>
<comment type="caution">
    <text evidence="11">The sequence shown here is derived from an EMBL/GenBank/DDBJ whole genome shotgun (WGS) entry which is preliminary data.</text>
</comment>
<dbReference type="AlphaFoldDB" id="A0A8S0PVG8"/>
<dbReference type="InterPro" id="IPR030395">
    <property type="entry name" value="GP_PDE_dom"/>
</dbReference>
<reference evidence="11 12" key="1">
    <citation type="submission" date="2019-12" db="EMBL/GenBank/DDBJ databases">
        <authorList>
            <person name="Alioto T."/>
            <person name="Alioto T."/>
            <person name="Gomez Garrido J."/>
        </authorList>
    </citation>
    <scope>NUCLEOTIDE SEQUENCE [LARGE SCALE GENOMIC DNA]</scope>
</reference>
<keyword evidence="3 9" id="KW-0732">Signal</keyword>
<sequence length="761" mass="84220">MYKQQFLVCLFSVVLLSSLAALVAAQGSRNNTSRWQTLKGDPPLVIARGGFSGMFPDSGQYAYQLAVSIGLPNVVVWCDVQLTKDGSGICFPDLRLENGSNIDDIFKNGSNAYPVNGVPMRGWFSVDFTFNDLEPVNLKQRIYSRAPNFDGTPQQILGVEDVVGLVKPPSLWLNVQHDAFFSQHNLSMRTFIISLSRRVIVNYISSPEVNFLRSIIARFRTSRTKLIFQFLAPDEVEPLTNQTYDSLLRNLTFIKTFASGILVPKYYIWPVDNSLYLQPHTSVVSDAHKAGLEVFASDFLNDDAHLPYNYSYDPVAEYLSYIDNRDFSVDGVLSDFPITPSEAIDCFSHVGKNGKEQVNLSVISFEGASGDYPGCTDRAYSKAISDGVDVLDCPVQMTNDGIAFCLGSINLRERTNVDETDFSNLATSNPDLNFDSGIYTYNLTWSQIHSTLRPAIYNPYANFSLYRNPIARNDGNFMQLSDFLDFARNASSVSGVLISIENAGYLAEKQGLGVTDAVLDALSKTGYNNQTAKNIMVKSSDSAVLRKFKSRSNYELVYLVKEDIRDITNSTISEIKKFASSVVITKESVFPLDKAFLTTQTDVVPKLQAFGLHVYVQLFRNEFVSQPWDFFSDPYVEINTHVSFMEINGVITDFPATAVKYKRNRCLGYKEVPLYMSPVLPGSLISLMAPQFLPPAEAPNPILSENDVVEPPLPAVVEKPPTTDTGNSSTAPGPAPRNGQPTIVASMILSCVAVLATLLLC</sequence>
<dbReference type="GO" id="GO:0006629">
    <property type="term" value="P:lipid metabolic process"/>
    <property type="evidence" value="ECO:0007669"/>
    <property type="project" value="InterPro"/>
</dbReference>
<dbReference type="Proteomes" id="UP000594638">
    <property type="component" value="Unassembled WGS sequence"/>
</dbReference>
<feature type="signal peptide" evidence="9">
    <location>
        <begin position="1"/>
        <end position="25"/>
    </location>
</feature>
<protein>
    <recommendedName>
        <fullName evidence="2">glycerophosphodiester phosphodiesterase</fullName>
        <ecNumber evidence="2">3.1.4.46</ecNumber>
    </recommendedName>
</protein>
<accession>A0A8S0PVG8</accession>
<evidence type="ECO:0000313" key="12">
    <source>
        <dbReference type="Proteomes" id="UP000594638"/>
    </source>
</evidence>
<gene>
    <name evidence="11" type="ORF">OLEA9_A085544</name>
</gene>
<feature type="domain" description="GP-PDE" evidence="10">
    <location>
        <begin position="43"/>
        <end position="344"/>
    </location>
</feature>
<evidence type="ECO:0000256" key="8">
    <source>
        <dbReference type="SAM" id="MobiDB-lite"/>
    </source>
</evidence>
<dbReference type="EC" id="3.1.4.46" evidence="2"/>
<comment type="similarity">
    <text evidence="1">Belongs to the glycerophosphoryl diester phosphodiesterase family.</text>
</comment>
<evidence type="ECO:0000256" key="5">
    <source>
        <dbReference type="ARBA" id="ARBA00022801"/>
    </source>
</evidence>
<keyword evidence="12" id="KW-1185">Reference proteome</keyword>
<dbReference type="FunFam" id="3.20.20.190:FF:000013">
    <property type="entry name" value="Glycerophosphodiester phosphodiesterase GDPDL3"/>
    <property type="match status" value="1"/>
</dbReference>
<dbReference type="SUPFAM" id="SSF51695">
    <property type="entry name" value="PLC-like phosphodiesterases"/>
    <property type="match status" value="2"/>
</dbReference>
<dbReference type="Pfam" id="PF03009">
    <property type="entry name" value="GDPD"/>
    <property type="match status" value="1"/>
</dbReference>
<name>A0A8S0PVG8_OLEEU</name>
<feature type="chain" id="PRO_5035936899" description="glycerophosphodiester phosphodiesterase" evidence="9">
    <location>
        <begin position="26"/>
        <end position="761"/>
    </location>
</feature>
<feature type="region of interest" description="Disordered" evidence="8">
    <location>
        <begin position="713"/>
        <end position="737"/>
    </location>
</feature>
<evidence type="ECO:0000256" key="4">
    <source>
        <dbReference type="ARBA" id="ARBA00022798"/>
    </source>
</evidence>
<evidence type="ECO:0000256" key="6">
    <source>
        <dbReference type="ARBA" id="ARBA00023180"/>
    </source>
</evidence>
<keyword evidence="4" id="KW-0319">Glycerol metabolism</keyword>
<dbReference type="CDD" id="cd08604">
    <property type="entry name" value="GDPD_SHV3_repeat_2"/>
    <property type="match status" value="1"/>
</dbReference>
<evidence type="ECO:0000313" key="11">
    <source>
        <dbReference type="EMBL" id="CAA2955586.1"/>
    </source>
</evidence>
<dbReference type="PROSITE" id="PS51704">
    <property type="entry name" value="GP_PDE"/>
    <property type="match status" value="2"/>
</dbReference>
<keyword evidence="6" id="KW-0325">Glycoprotein</keyword>
<feature type="domain" description="GP-PDE" evidence="10">
    <location>
        <begin position="360"/>
        <end position="662"/>
    </location>
</feature>